<dbReference type="PANTHER" id="PTHR36757:SF1">
    <property type="entry name" value="GENOME ASSEMBLY, CHROMOSOME: A04"/>
    <property type="match status" value="1"/>
</dbReference>
<evidence type="ECO:0000313" key="1">
    <source>
        <dbReference type="EMBL" id="VVB09146.1"/>
    </source>
</evidence>
<accession>A0A565C678</accession>
<dbReference type="Proteomes" id="UP000489600">
    <property type="component" value="Unassembled WGS sequence"/>
</dbReference>
<dbReference type="EMBL" id="CABITT030000006">
    <property type="protein sequence ID" value="VVB09146.1"/>
    <property type="molecule type" value="Genomic_DNA"/>
</dbReference>
<protein>
    <submittedName>
        <fullName evidence="1">Uncharacterized protein</fullName>
    </submittedName>
</protein>
<keyword evidence="2" id="KW-1185">Reference proteome</keyword>
<dbReference type="AlphaFoldDB" id="A0A565C678"/>
<proteinExistence type="predicted"/>
<name>A0A565C678_9BRAS</name>
<comment type="caution">
    <text evidence="1">The sequence shown here is derived from an EMBL/GenBank/DDBJ whole genome shotgun (WGS) entry which is preliminary data.</text>
</comment>
<dbReference type="OrthoDB" id="1621429at2759"/>
<reference evidence="1" key="1">
    <citation type="submission" date="2019-07" db="EMBL/GenBank/DDBJ databases">
        <authorList>
            <person name="Dittberner H."/>
        </authorList>
    </citation>
    <scope>NUCLEOTIDE SEQUENCE [LARGE SCALE GENOMIC DNA]</scope>
</reference>
<organism evidence="1 2">
    <name type="scientific">Arabis nemorensis</name>
    <dbReference type="NCBI Taxonomy" id="586526"/>
    <lineage>
        <taxon>Eukaryota</taxon>
        <taxon>Viridiplantae</taxon>
        <taxon>Streptophyta</taxon>
        <taxon>Embryophyta</taxon>
        <taxon>Tracheophyta</taxon>
        <taxon>Spermatophyta</taxon>
        <taxon>Magnoliopsida</taxon>
        <taxon>eudicotyledons</taxon>
        <taxon>Gunneridae</taxon>
        <taxon>Pentapetalae</taxon>
        <taxon>rosids</taxon>
        <taxon>malvids</taxon>
        <taxon>Brassicales</taxon>
        <taxon>Brassicaceae</taxon>
        <taxon>Arabideae</taxon>
        <taxon>Arabis</taxon>
    </lineage>
</organism>
<sequence length="114" mass="12943">MLENSSHSPRISFSHDFLHSDSIPIEQSPLQSPSDFDFSVPGDVVSGENVLSAEEFFHDGKILPTEIKKRTEPETNLIRDVKPVHEIEEVAVMETKPNRCRFSILLNRVEPKKS</sequence>
<evidence type="ECO:0000313" key="2">
    <source>
        <dbReference type="Proteomes" id="UP000489600"/>
    </source>
</evidence>
<gene>
    <name evidence="1" type="ORF">ANE_LOCUS19590</name>
</gene>
<dbReference type="PANTHER" id="PTHR36757">
    <property type="entry name" value="BNAANNG22500D PROTEIN"/>
    <property type="match status" value="1"/>
</dbReference>